<feature type="region of interest" description="Disordered" evidence="1">
    <location>
        <begin position="1579"/>
        <end position="1613"/>
    </location>
</feature>
<evidence type="ECO:0000313" key="2">
    <source>
        <dbReference type="EMBL" id="SCL36862.1"/>
    </source>
</evidence>
<feature type="compositionally biased region" description="Basic and acidic residues" evidence="1">
    <location>
        <begin position="1870"/>
        <end position="1880"/>
    </location>
</feature>
<dbReference type="InterPro" id="IPR031325">
    <property type="entry name" value="RHS_repeat"/>
</dbReference>
<organism evidence="2 3">
    <name type="scientific">Micromonospora pallida</name>
    <dbReference type="NCBI Taxonomy" id="145854"/>
    <lineage>
        <taxon>Bacteria</taxon>
        <taxon>Bacillati</taxon>
        <taxon>Actinomycetota</taxon>
        <taxon>Actinomycetes</taxon>
        <taxon>Micromonosporales</taxon>
        <taxon>Micromonosporaceae</taxon>
        <taxon>Micromonospora</taxon>
    </lineage>
</organism>
<dbReference type="RefSeq" id="WP_141725371.1">
    <property type="nucleotide sequence ID" value="NZ_FMHW01000002.1"/>
</dbReference>
<gene>
    <name evidence="2" type="ORF">GA0074692_4473</name>
</gene>
<dbReference type="Proteomes" id="UP000198959">
    <property type="component" value="Unassembled WGS sequence"/>
</dbReference>
<dbReference type="OrthoDB" id="291011at2"/>
<dbReference type="NCBIfam" id="TIGR01643">
    <property type="entry name" value="YD_repeat_2x"/>
    <property type="match status" value="2"/>
</dbReference>
<sequence length="2105" mass="228199">MRQKWRPELRRPSAVVAAAASAIVALSLLQVPAAPAAAAYSEPPLPKLGALVRGSAAPVKPRTVDPAWAAASAAPAAPVWPAAGTVDIPVAGPSAKKPTPIARAAGLAVAARVAGERAGASAALGRLRVRTYDRAVSSRAGITGPTLRLQQTDTAADGPVEVSLGYQEFAGSYGGDWASRLRAVALPECALTTPELPHCRRRTPLPSVNDSEKKTVTARIDATTDGTLLALEAGDASAQGDYAATKLSPSASWNVALNSGGMSWNYPVRVPPTPGQLGPQLNLNYSSQSVDGQTSATNNQGSWIGEGFSYEPGYIQRRYKPCTDDGHDTVGDQCWAHYNATMVLGGQSGDLIKIDVDNWKLADDSGAKIQRLAGANNGDDDGEYWKVTTTDGTEYFFGLNRLPGWTGATGQEETSSAWTVPIYGDDAGEPCNDTSGFASSYCDQAWRWNLDYVKDTKGNVISYYYGTETNYYARGAKTDVNGDNYHRAGWLKRIDYGQRESQVYSTPAPARVRFTVAERCLPASGIDCDEADLNQSTAASWPDVPFDRICAPSTHCKIEQSAPTFFTRKRLTGITTEIRSGTSWSPVDSWELTHEFKNNGDASRTLWLSKITQTGHRGGATLTLPSVELVGIQMPNRIDAPDDMISELNRYRLKTIYTDTGAQIDVTYGPAECTAGSRPKPGESTKRCYPVIWRPVDDDKTITDWFHKYVVEEIITTDRTGGGADMVTRYEYDGDAGWRKNKPDGITKNSDLTWGDWRGYEKVIVRTGDGQSMPTRVDNIFLRGMHGDPLPDGGTRNVTVTDSVGTTYTDLDEWSAHPLETLTYDGSTVVSKSISKPWLHHTHTQTESWGTRHASLVRTESIRSFTALKPDAAGTPRWRENRTVTTHDTSWGRATQVEDLGDVSRSSDDTCTRTWYADNPDKHLYTYVKRTEKLSVNCGVANPDRSKQVLTDTRTYYDQQGYGVAPTAGVVSRGEELAAHDGTTPTYSPVGEMTVDAYGRTLTEKDAAGNTASTAYVETNGLTTQMAVTNPLKHATTTTVEPSLGLPTTIVDPNGKRIDLSYDSLGRLVEVWLANRSRSLGQTPSIKYTYLVRTDKALVIKTEKLKNDGTYRAVYDILDSLTRPRQSQQEGPDGGWLISDLFYSGTGQVAKKNEPYHALGTPGDQPIVDPEGSTNGQTSYLYDGAGRTTAEIFSVAGDERWRTTTSYEGDRTHVDPPDGATPTTTVTDARGNTVEIHHYKGDSPSGPADVIRYTHTPGGELESMTDAANNVWRYSYNQLGQKVKDEDPDRGITEYAYDTLGRLEYVTDSRGEKLKYVYDALGRKTQTWRVPATGNVKLAEWSYDGLAKGQLHWAARYVSGQAYGVTYSNLDSFYRPGKTSYTIPSGAGTELAKTYDFTQVYNLDDTVQSTGLPAAANLPAEAVVTTYDALLRPTGLANGTSSYVTGTSYSRTGELMRLELSVGNGKKAVHNWTYERGTGRLLTSRLDRPHASTVDSDALYNYDEAGNILSISDTPAGGNRDIQCFTYDHLRRLTEAWSTDNTNTDSCAGGPATTGVGGPAPYHHSWEIDEVGNRKTETIHGVNGASDTTRSYKYPASGSARPHTLSSVEETDANGTRTYRYGYDQAGNTKCRPSAGAVNDCETGAGSQSLTWDAEGKLTTVTVDGKSTSFIYDADGNRLVRKEPDATTVYLPGMELRLDLANRSVTGTRFYSFAGRTVAVRGPGGVSFPASDQHGTAHSSVDAGTGAITWRRTTPYGGPRGAQPATWPDQRGFVGGTIDPTTGLTQLGARSYDQAIGRFISVDALIDPADAQQWNGYAYANNSPVTSSDPSGLIELEYSEGDNGAAGAGGSGSSGSSGNSNPYSSDEEERASTGDPERARELRKKRFKQIKEGRFDFSHLFDKVDIDIKCKGPLSRLACNFAEEVAEDKILDELIRRTLDRIDESRSLNGKEFGFSNDEFAIAFELAWGKDGNEGGKHVESRGDGRRGAGLDDMPVVGASDNKGFDAYVDGVRSEFKTVRTNTKSAVHNAMRNAKKQHAGDVYIRVEGVDAASVNGGLKEHNKRPGTVLKNISVFGTDSNGDRWRADLQPIPNDIDCAGIDWVSC</sequence>
<dbReference type="EMBL" id="FMHW01000002">
    <property type="protein sequence ID" value="SCL36862.1"/>
    <property type="molecule type" value="Genomic_DNA"/>
</dbReference>
<dbReference type="Gene3D" id="2.180.10.10">
    <property type="entry name" value="RHS repeat-associated core"/>
    <property type="match status" value="2"/>
</dbReference>
<dbReference type="InterPro" id="IPR050708">
    <property type="entry name" value="T6SS_VgrG/RHS"/>
</dbReference>
<dbReference type="STRING" id="145854.GA0074692_4473"/>
<keyword evidence="3" id="KW-1185">Reference proteome</keyword>
<name>A0A1C6T5M1_9ACTN</name>
<protein>
    <submittedName>
        <fullName evidence="2">RHS repeat-associated core domain-containing protein</fullName>
    </submittedName>
</protein>
<evidence type="ECO:0000313" key="3">
    <source>
        <dbReference type="Proteomes" id="UP000198959"/>
    </source>
</evidence>
<reference evidence="3" key="1">
    <citation type="submission" date="2016-06" db="EMBL/GenBank/DDBJ databases">
        <authorList>
            <person name="Varghese N."/>
            <person name="Submissions Spin"/>
        </authorList>
    </citation>
    <scope>NUCLEOTIDE SEQUENCE [LARGE SCALE GENOMIC DNA]</scope>
    <source>
        <strain evidence="3">DSM 43817</strain>
    </source>
</reference>
<feature type="region of interest" description="Disordered" evidence="1">
    <location>
        <begin position="1824"/>
        <end position="1881"/>
    </location>
</feature>
<dbReference type="Pfam" id="PF05593">
    <property type="entry name" value="RHS_repeat"/>
    <property type="match status" value="1"/>
</dbReference>
<feature type="region of interest" description="Disordered" evidence="1">
    <location>
        <begin position="1974"/>
        <end position="1993"/>
    </location>
</feature>
<dbReference type="PANTHER" id="PTHR32305:SF17">
    <property type="entry name" value="TRNA NUCLEASE WAPA"/>
    <property type="match status" value="1"/>
</dbReference>
<dbReference type="InterPro" id="IPR022385">
    <property type="entry name" value="Rhs_assc_core"/>
</dbReference>
<evidence type="ECO:0000256" key="1">
    <source>
        <dbReference type="SAM" id="MobiDB-lite"/>
    </source>
</evidence>
<feature type="compositionally biased region" description="Polar residues" evidence="1">
    <location>
        <begin position="1604"/>
        <end position="1613"/>
    </location>
</feature>
<accession>A0A1C6T5M1</accession>
<dbReference type="PANTHER" id="PTHR32305">
    <property type="match status" value="1"/>
</dbReference>
<proteinExistence type="predicted"/>
<feature type="compositionally biased region" description="Basic and acidic residues" evidence="1">
    <location>
        <begin position="1974"/>
        <end position="1990"/>
    </location>
</feature>
<dbReference type="InterPro" id="IPR006530">
    <property type="entry name" value="YD"/>
</dbReference>
<dbReference type="NCBIfam" id="TIGR03696">
    <property type="entry name" value="Rhs_assc_core"/>
    <property type="match status" value="1"/>
</dbReference>
<feature type="compositionally biased region" description="Gly residues" evidence="1">
    <location>
        <begin position="1844"/>
        <end position="1855"/>
    </location>
</feature>